<proteinExistence type="predicted"/>
<dbReference type="AlphaFoldDB" id="A0A4Q0VQV5"/>
<reference evidence="1 2" key="1">
    <citation type="journal article" date="2019" name="Int. J. Syst. Evol. Microbiol.">
        <title>Anaerobacillus alkaliphilus sp. nov., a novel alkaliphilic and moderately halophilic bacterium.</title>
        <authorList>
            <person name="Borsodi A.K."/>
            <person name="Aszalos J.M."/>
            <person name="Bihari P."/>
            <person name="Nagy I."/>
            <person name="Schumann P."/>
            <person name="Sproer C."/>
            <person name="Kovacs A.L."/>
            <person name="Boka K."/>
            <person name="Dobosy P."/>
            <person name="Ovari M."/>
            <person name="Szili-Kovacs T."/>
            <person name="Toth E."/>
        </authorList>
    </citation>
    <scope>NUCLEOTIDE SEQUENCE [LARGE SCALE GENOMIC DNA]</scope>
    <source>
        <strain evidence="1 2">B16-10</strain>
    </source>
</reference>
<evidence type="ECO:0000313" key="2">
    <source>
        <dbReference type="Proteomes" id="UP000290649"/>
    </source>
</evidence>
<dbReference type="OrthoDB" id="2887093at2"/>
<evidence type="ECO:0000313" key="1">
    <source>
        <dbReference type="EMBL" id="RXI98589.1"/>
    </source>
</evidence>
<accession>A0A4Q0VQV5</accession>
<organism evidence="1 2">
    <name type="scientific">Anaerobacillus alkaliphilus</name>
    <dbReference type="NCBI Taxonomy" id="1548597"/>
    <lineage>
        <taxon>Bacteria</taxon>
        <taxon>Bacillati</taxon>
        <taxon>Bacillota</taxon>
        <taxon>Bacilli</taxon>
        <taxon>Bacillales</taxon>
        <taxon>Bacillaceae</taxon>
        <taxon>Anaerobacillus</taxon>
    </lineage>
</organism>
<gene>
    <name evidence="1" type="ORF">DS745_19935</name>
</gene>
<protein>
    <submittedName>
        <fullName evidence="1">Uncharacterized protein</fullName>
    </submittedName>
</protein>
<sequence>MQEIQLSSLVKSISPQWLSLLTDEELNMLIVLKHGFTNLNESDVKEIIEAAILEQHKGILFH</sequence>
<name>A0A4Q0VQV5_9BACI</name>
<comment type="caution">
    <text evidence="1">The sequence shown here is derived from an EMBL/GenBank/DDBJ whole genome shotgun (WGS) entry which is preliminary data.</text>
</comment>
<dbReference type="EMBL" id="QOUX01000046">
    <property type="protein sequence ID" value="RXI98589.1"/>
    <property type="molecule type" value="Genomic_DNA"/>
</dbReference>
<dbReference type="RefSeq" id="WP_129079942.1">
    <property type="nucleotide sequence ID" value="NZ_QOUX01000046.1"/>
</dbReference>
<dbReference type="Proteomes" id="UP000290649">
    <property type="component" value="Unassembled WGS sequence"/>
</dbReference>
<keyword evidence="2" id="KW-1185">Reference proteome</keyword>